<evidence type="ECO:0000256" key="1">
    <source>
        <dbReference type="ARBA" id="ARBA00022737"/>
    </source>
</evidence>
<evidence type="ECO:0000256" key="2">
    <source>
        <dbReference type="ARBA" id="ARBA00023043"/>
    </source>
</evidence>
<feature type="repeat" description="ANK" evidence="3">
    <location>
        <begin position="459"/>
        <end position="491"/>
    </location>
</feature>
<dbReference type="Pfam" id="PF12796">
    <property type="entry name" value="Ank_2"/>
    <property type="match status" value="2"/>
</dbReference>
<sequence>MRVSVLQVIFPLALITLGSSQSVFADVSYSLESSGKDEASALGNLKMAALREYVSTVVSKDDLKKNSKVFRNEIFLKVNNLTKTDESVEYRKENKKTFAKGTVIVDDSSIQQILSNNSILTSIVTKNKESSLSSANPVNSGNESPVQSPSSQSTASVESSIPKSGDTAVTASLNDKNSDNSAEIATNAQNDLSKDNLDKNTSTNEPVSQTADNSQVQSQTAEVANNGQDNIDKSVSENNSSNLIPKSPAEYFKQKGTREEKIAELKKDLQNGHNPNGDIYAGGFVMPLLIFSLKENDPDLVKLLVSKGADVNKEFKEFDDPPASPLYYYLDKHQMGKSRELFKLEIVKILVEGGADIGYKRGKHSVNELMLSSPYEIQSYYLSLSPDLSDYKDVASKYLKSDSENPHHLEVFTKLLSLGADPNYMEGKTPLLLKAYEDKGIEYAKAILDNKANPNIEYSDKPIIFEAVEKKDLEFIKLLISSGADINAVSKKEETPLLLAIEDSLGIDLIKGLLDLKADPNLVKKDDDNKSPLMYAIEQDSVSMDIIDALISHGANVNAKDTDEGFTPLLYAIESGKSPNIDVIKKLLEAGADPNVVDADGYPVIVHAFEAKSPETVKLLVDKGVDLQKTFALVVDDKTVEQCLKDDDEDNFNVILKYLKEHN</sequence>
<evidence type="ECO:0000313" key="7">
    <source>
        <dbReference type="Proteomes" id="UP000243374"/>
    </source>
</evidence>
<reference evidence="6 7" key="1">
    <citation type="submission" date="2016-10" db="EMBL/GenBank/DDBJ databases">
        <authorList>
            <person name="Varghese N."/>
            <person name="Submissions S."/>
        </authorList>
    </citation>
    <scope>NUCLEOTIDE SEQUENCE [LARGE SCALE GENOMIC DNA]</scope>
    <source>
        <strain evidence="6 7">22B</strain>
    </source>
</reference>
<dbReference type="EMBL" id="FOSF01000026">
    <property type="protein sequence ID" value="SFK11286.1"/>
    <property type="molecule type" value="Genomic_DNA"/>
</dbReference>
<dbReference type="Gene3D" id="1.25.40.20">
    <property type="entry name" value="Ankyrin repeat-containing domain"/>
    <property type="match status" value="2"/>
</dbReference>
<dbReference type="AlphaFoldDB" id="A0A662ZBD0"/>
<feature type="repeat" description="ANK" evidence="3">
    <location>
        <begin position="528"/>
        <end position="562"/>
    </location>
</feature>
<protein>
    <submittedName>
        <fullName evidence="6">Ankyrin repeat</fullName>
    </submittedName>
</protein>
<dbReference type="RefSeq" id="WP_074840753.1">
    <property type="nucleotide sequence ID" value="NZ_CP047056.1"/>
</dbReference>
<proteinExistence type="predicted"/>
<evidence type="ECO:0000256" key="3">
    <source>
        <dbReference type="PROSITE-ProRule" id="PRU00023"/>
    </source>
</evidence>
<dbReference type="PANTHER" id="PTHR24189">
    <property type="entry name" value="MYOTROPHIN"/>
    <property type="match status" value="1"/>
</dbReference>
<dbReference type="PROSITE" id="PS50088">
    <property type="entry name" value="ANK_REPEAT"/>
    <property type="match status" value="3"/>
</dbReference>
<feature type="repeat" description="ANK" evidence="3">
    <location>
        <begin position="564"/>
        <end position="599"/>
    </location>
</feature>
<accession>A0A662ZBD0</accession>
<evidence type="ECO:0000313" key="6">
    <source>
        <dbReference type="EMBL" id="SFK11286.1"/>
    </source>
</evidence>
<dbReference type="InterPro" id="IPR050745">
    <property type="entry name" value="Multifunctional_regulatory"/>
</dbReference>
<dbReference type="Proteomes" id="UP000243374">
    <property type="component" value="Unassembled WGS sequence"/>
</dbReference>
<name>A0A662ZBD0_9GAMM</name>
<feature type="signal peptide" evidence="5">
    <location>
        <begin position="1"/>
        <end position="25"/>
    </location>
</feature>
<dbReference type="SUPFAM" id="SSF48403">
    <property type="entry name" value="Ankyrin repeat"/>
    <property type="match status" value="2"/>
</dbReference>
<keyword evidence="2 3" id="KW-0040">ANK repeat</keyword>
<organism evidence="6 7">
    <name type="scientific">Succinivibrio dextrinosolvens</name>
    <dbReference type="NCBI Taxonomy" id="83771"/>
    <lineage>
        <taxon>Bacteria</taxon>
        <taxon>Pseudomonadati</taxon>
        <taxon>Pseudomonadota</taxon>
        <taxon>Gammaproteobacteria</taxon>
        <taxon>Aeromonadales</taxon>
        <taxon>Succinivibrionaceae</taxon>
        <taxon>Succinivibrio</taxon>
    </lineage>
</organism>
<dbReference type="PANTHER" id="PTHR24189:SF50">
    <property type="entry name" value="ANKYRIN REPEAT AND SOCS BOX PROTEIN 2"/>
    <property type="match status" value="1"/>
</dbReference>
<feature type="compositionally biased region" description="Polar residues" evidence="4">
    <location>
        <begin position="199"/>
        <end position="229"/>
    </location>
</feature>
<evidence type="ECO:0000256" key="4">
    <source>
        <dbReference type="SAM" id="MobiDB-lite"/>
    </source>
</evidence>
<evidence type="ECO:0000256" key="5">
    <source>
        <dbReference type="SAM" id="SignalP"/>
    </source>
</evidence>
<feature type="compositionally biased region" description="Polar residues" evidence="4">
    <location>
        <begin position="131"/>
        <end position="191"/>
    </location>
</feature>
<feature type="region of interest" description="Disordered" evidence="4">
    <location>
        <begin position="131"/>
        <end position="253"/>
    </location>
</feature>
<dbReference type="SMART" id="SM00248">
    <property type="entry name" value="ANK"/>
    <property type="match status" value="9"/>
</dbReference>
<keyword evidence="7" id="KW-1185">Reference proteome</keyword>
<dbReference type="PROSITE" id="PS50297">
    <property type="entry name" value="ANK_REP_REGION"/>
    <property type="match status" value="2"/>
</dbReference>
<keyword evidence="1" id="KW-0677">Repeat</keyword>
<feature type="chain" id="PRO_5025063223" evidence="5">
    <location>
        <begin position="26"/>
        <end position="663"/>
    </location>
</feature>
<dbReference type="InterPro" id="IPR002110">
    <property type="entry name" value="Ankyrin_rpt"/>
</dbReference>
<dbReference type="OrthoDB" id="307920at2"/>
<keyword evidence="5" id="KW-0732">Signal</keyword>
<gene>
    <name evidence="6" type="ORF">SAMN04487865_102610</name>
</gene>
<dbReference type="InterPro" id="IPR036770">
    <property type="entry name" value="Ankyrin_rpt-contain_sf"/>
</dbReference>